<dbReference type="CDD" id="cd02440">
    <property type="entry name" value="AdoMet_MTases"/>
    <property type="match status" value="1"/>
</dbReference>
<dbReference type="EMBL" id="JACJQH010000016">
    <property type="protein sequence ID" value="MBD2196268.1"/>
    <property type="molecule type" value="Genomic_DNA"/>
</dbReference>
<accession>A0ABR8AAG0</accession>
<proteinExistence type="predicted"/>
<protein>
    <submittedName>
        <fullName evidence="2">Class I SAM-dependent methyltransferase</fullName>
    </submittedName>
</protein>
<dbReference type="PANTHER" id="PTHR45036">
    <property type="entry name" value="METHYLTRANSFERASE LIKE 7B"/>
    <property type="match status" value="1"/>
</dbReference>
<evidence type="ECO:0000313" key="3">
    <source>
        <dbReference type="Proteomes" id="UP000658514"/>
    </source>
</evidence>
<gene>
    <name evidence="2" type="ORF">H6G24_12280</name>
</gene>
<evidence type="ECO:0000259" key="1">
    <source>
        <dbReference type="Pfam" id="PF08241"/>
    </source>
</evidence>
<dbReference type="RefSeq" id="WP_190541386.1">
    <property type="nucleotide sequence ID" value="NZ_CAWPNO010000047.1"/>
</dbReference>
<dbReference type="Pfam" id="PF08241">
    <property type="entry name" value="Methyltransf_11"/>
    <property type="match status" value="1"/>
</dbReference>
<dbReference type="GO" id="GO:0008168">
    <property type="term" value="F:methyltransferase activity"/>
    <property type="evidence" value="ECO:0007669"/>
    <property type="project" value="UniProtKB-KW"/>
</dbReference>
<dbReference type="Gene3D" id="3.40.50.150">
    <property type="entry name" value="Vaccinia Virus protein VP39"/>
    <property type="match status" value="1"/>
</dbReference>
<dbReference type="Proteomes" id="UP000658514">
    <property type="component" value="Unassembled WGS sequence"/>
</dbReference>
<sequence>MGFYSQFIAPRLIDAAMSSPTLSAYRREILANVTGEVLEIGFGSGVNLSYYPEHLQKLITVDANAGINKLAQKRIQSSHIQVDNRVLNSENLPMADNTFDSVVSTFCLCSIANVSQAIHEIYRVLKPGGRYFFLEHGLSDEANIQVWQHRLNPLSQVIGDGCNINRNIRQLVAAQFANLTVEQFYIPKIPKISGYLYKGVAFK</sequence>
<dbReference type="InterPro" id="IPR029063">
    <property type="entry name" value="SAM-dependent_MTases_sf"/>
</dbReference>
<dbReference type="PANTHER" id="PTHR45036:SF1">
    <property type="entry name" value="METHYLTRANSFERASE LIKE 7A"/>
    <property type="match status" value="1"/>
</dbReference>
<dbReference type="SUPFAM" id="SSF53335">
    <property type="entry name" value="S-adenosyl-L-methionine-dependent methyltransferases"/>
    <property type="match status" value="1"/>
</dbReference>
<comment type="caution">
    <text evidence="2">The sequence shown here is derived from an EMBL/GenBank/DDBJ whole genome shotgun (WGS) entry which is preliminary data.</text>
</comment>
<organism evidence="2 3">
    <name type="scientific">Calothrix parietina FACHB-288</name>
    <dbReference type="NCBI Taxonomy" id="2692896"/>
    <lineage>
        <taxon>Bacteria</taxon>
        <taxon>Bacillati</taxon>
        <taxon>Cyanobacteriota</taxon>
        <taxon>Cyanophyceae</taxon>
        <taxon>Nostocales</taxon>
        <taxon>Calotrichaceae</taxon>
        <taxon>Calothrix</taxon>
    </lineage>
</organism>
<feature type="domain" description="Methyltransferase type 11" evidence="1">
    <location>
        <begin position="38"/>
        <end position="133"/>
    </location>
</feature>
<keyword evidence="2" id="KW-0808">Transferase</keyword>
<keyword evidence="2" id="KW-0489">Methyltransferase</keyword>
<dbReference type="InterPro" id="IPR013216">
    <property type="entry name" value="Methyltransf_11"/>
</dbReference>
<reference evidence="2 3" key="1">
    <citation type="journal article" date="2020" name="ISME J.">
        <title>Comparative genomics reveals insights into cyanobacterial evolution and habitat adaptation.</title>
        <authorList>
            <person name="Chen M.Y."/>
            <person name="Teng W.K."/>
            <person name="Zhao L."/>
            <person name="Hu C.X."/>
            <person name="Zhou Y.K."/>
            <person name="Han B.P."/>
            <person name="Song L.R."/>
            <person name="Shu W.S."/>
        </authorList>
    </citation>
    <scope>NUCLEOTIDE SEQUENCE [LARGE SCALE GENOMIC DNA]</scope>
    <source>
        <strain evidence="2 3">FACHB-288</strain>
    </source>
</reference>
<dbReference type="InterPro" id="IPR052356">
    <property type="entry name" value="Thiol_S-MT"/>
</dbReference>
<keyword evidence="3" id="KW-1185">Reference proteome</keyword>
<evidence type="ECO:0000313" key="2">
    <source>
        <dbReference type="EMBL" id="MBD2196268.1"/>
    </source>
</evidence>
<name>A0ABR8AAG0_9CYAN</name>
<dbReference type="GO" id="GO:0032259">
    <property type="term" value="P:methylation"/>
    <property type="evidence" value="ECO:0007669"/>
    <property type="project" value="UniProtKB-KW"/>
</dbReference>